<keyword evidence="2" id="KW-1185">Reference proteome</keyword>
<dbReference type="Proteomes" id="UP001175271">
    <property type="component" value="Unassembled WGS sequence"/>
</dbReference>
<dbReference type="EMBL" id="JAUCMV010000001">
    <property type="protein sequence ID" value="KAK0422158.1"/>
    <property type="molecule type" value="Genomic_DNA"/>
</dbReference>
<evidence type="ECO:0000313" key="2">
    <source>
        <dbReference type="Proteomes" id="UP001175271"/>
    </source>
</evidence>
<protein>
    <submittedName>
        <fullName evidence="1">Uncharacterized protein</fullName>
    </submittedName>
</protein>
<organism evidence="1 2">
    <name type="scientific">Steinernema hermaphroditum</name>
    <dbReference type="NCBI Taxonomy" id="289476"/>
    <lineage>
        <taxon>Eukaryota</taxon>
        <taxon>Metazoa</taxon>
        <taxon>Ecdysozoa</taxon>
        <taxon>Nematoda</taxon>
        <taxon>Chromadorea</taxon>
        <taxon>Rhabditida</taxon>
        <taxon>Tylenchina</taxon>
        <taxon>Panagrolaimomorpha</taxon>
        <taxon>Strongyloidoidea</taxon>
        <taxon>Steinernematidae</taxon>
        <taxon>Steinernema</taxon>
    </lineage>
</organism>
<accession>A0AA39IF95</accession>
<proteinExistence type="predicted"/>
<comment type="caution">
    <text evidence="1">The sequence shown here is derived from an EMBL/GenBank/DDBJ whole genome shotgun (WGS) entry which is preliminary data.</text>
</comment>
<reference evidence="1" key="1">
    <citation type="submission" date="2023-06" db="EMBL/GenBank/DDBJ databases">
        <title>Genomic analysis of the entomopathogenic nematode Steinernema hermaphroditum.</title>
        <authorList>
            <person name="Schwarz E.M."/>
            <person name="Heppert J.K."/>
            <person name="Baniya A."/>
            <person name="Schwartz H.T."/>
            <person name="Tan C.-H."/>
            <person name="Antoshechkin I."/>
            <person name="Sternberg P.W."/>
            <person name="Goodrich-Blair H."/>
            <person name="Dillman A.R."/>
        </authorList>
    </citation>
    <scope>NUCLEOTIDE SEQUENCE</scope>
    <source>
        <strain evidence="1">PS9179</strain>
        <tissue evidence="1">Whole animal</tissue>
    </source>
</reference>
<gene>
    <name evidence="1" type="ORF">QR680_007401</name>
</gene>
<evidence type="ECO:0000313" key="1">
    <source>
        <dbReference type="EMBL" id="KAK0422158.1"/>
    </source>
</evidence>
<dbReference type="AlphaFoldDB" id="A0AA39IF95"/>
<name>A0AA39IF95_9BILA</name>
<sequence>MNSVPYAFLDSLFPTLSSDQLETIEQLDDTLWADTATRQLERRRYFDAEITFFHEKGYKHFDDKRFALKLSENGKENNSSHEITFDEVKSLGRFVRFETVKLKCLPYEKEAFSTNLEEVADFVSARLESYSNLVIKCYCRTDPRYHDVVALFKKENFHKFEDIKLPTHMYVLTARILTNYIDDHPRLKVLNVRADPREGTEIITKYINKKGPKKLYLTYFDDFIHYMDKWLSDSSFQLELVIRKHLKAHIFLPYDLHFFGTKEGHRYYGRVHPTDEKACVRLLRGRRLEPYDHWYAIHFAASKDDLCEWDREILDGPCHSHCHLCNPNRRKLKRAMG</sequence>